<comment type="subcellular location">
    <subcellularLocation>
        <location evidence="4">Secreted</location>
        <location evidence="4">Extracellular space</location>
        <location evidence="4">Apoplast</location>
    </subcellularLocation>
</comment>
<dbReference type="AlphaFoldDB" id="A0A1R3JDA8"/>
<keyword evidence="5" id="KW-1133">Transmembrane helix</keyword>
<dbReference type="InterPro" id="IPR004265">
    <property type="entry name" value="Dirigent"/>
</dbReference>
<comment type="similarity">
    <text evidence="1 4">Belongs to the plant dirigent protein family.</text>
</comment>
<accession>A0A1R3JDA8</accession>
<evidence type="ECO:0000256" key="2">
    <source>
        <dbReference type="ARBA" id="ARBA00011738"/>
    </source>
</evidence>
<keyword evidence="4" id="KW-0052">Apoplast</keyword>
<dbReference type="STRING" id="93759.A0A1R3JDA8"/>
<proteinExistence type="inferred from homology"/>
<dbReference type="Gene3D" id="2.40.480.10">
    <property type="entry name" value="Allene oxide cyclase-like"/>
    <property type="match status" value="2"/>
</dbReference>
<dbReference type="Pfam" id="PF03018">
    <property type="entry name" value="Dirigent"/>
    <property type="match status" value="2"/>
</dbReference>
<name>A0A1R3JDA8_9ROSI</name>
<dbReference type="EMBL" id="AWUE01016326">
    <property type="protein sequence ID" value="OMO92811.1"/>
    <property type="molecule type" value="Genomic_DNA"/>
</dbReference>
<comment type="subunit">
    <text evidence="2 4">Homodimer.</text>
</comment>
<evidence type="ECO:0000256" key="1">
    <source>
        <dbReference type="ARBA" id="ARBA00010746"/>
    </source>
</evidence>
<dbReference type="InterPro" id="IPR044859">
    <property type="entry name" value="Allene_oxi_cyc_Dirigent"/>
</dbReference>
<comment type="function">
    <text evidence="4">Dirigent proteins impart stereoselectivity on the phenoxy radical-coupling reaction, yielding optically active lignans from two molecules of coniferyl alcohol in the biosynthesis of lignans, flavonolignans, and alkaloids and thus plays a central role in plant secondary metabolism.</text>
</comment>
<keyword evidence="3 4" id="KW-0964">Secreted</keyword>
<keyword evidence="5" id="KW-0812">Transmembrane</keyword>
<feature type="transmembrane region" description="Helical" evidence="5">
    <location>
        <begin position="29"/>
        <end position="51"/>
    </location>
</feature>
<protein>
    <recommendedName>
        <fullName evidence="4">Dirigent protein</fullName>
    </recommendedName>
</protein>
<evidence type="ECO:0000256" key="3">
    <source>
        <dbReference type="ARBA" id="ARBA00022525"/>
    </source>
</evidence>
<reference evidence="7" key="1">
    <citation type="submission" date="2013-09" db="EMBL/GenBank/DDBJ databases">
        <title>Corchorus olitorius genome sequencing.</title>
        <authorList>
            <person name="Alam M."/>
            <person name="Haque M.S."/>
            <person name="Islam M.S."/>
            <person name="Emdad E.M."/>
            <person name="Islam M.M."/>
            <person name="Ahmed B."/>
            <person name="Halim A."/>
            <person name="Hossen Q.M.M."/>
            <person name="Hossain M.Z."/>
            <person name="Ahmed R."/>
            <person name="Khan M.M."/>
            <person name="Islam R."/>
            <person name="Rashid M.M."/>
            <person name="Khan S.A."/>
            <person name="Rahman M.S."/>
            <person name="Alam M."/>
            <person name="Yahiya A.S."/>
            <person name="Khan M.S."/>
            <person name="Azam M.S."/>
            <person name="Haque T."/>
            <person name="Lashkar M.Z.H."/>
            <person name="Akhand A.I."/>
            <person name="Morshed G."/>
            <person name="Roy S."/>
            <person name="Uddin K.S."/>
            <person name="Rabeya T."/>
            <person name="Hossain A.S."/>
            <person name="Chowdhury A."/>
            <person name="Snigdha A.R."/>
            <person name="Mortoza M.S."/>
            <person name="Matin S.A."/>
            <person name="Hoque S.M.E."/>
            <person name="Islam M.K."/>
            <person name="Roy D.K."/>
            <person name="Haider R."/>
            <person name="Moosa M.M."/>
            <person name="Elias S.M."/>
            <person name="Hasan A.M."/>
            <person name="Jahan S."/>
            <person name="Shafiuddin M."/>
            <person name="Mahmood N."/>
            <person name="Shommy N.S."/>
        </authorList>
    </citation>
    <scope>NUCLEOTIDE SEQUENCE [LARGE SCALE GENOMIC DNA]</scope>
    <source>
        <strain evidence="7">cv. O-4</strain>
    </source>
</reference>
<dbReference type="OrthoDB" id="829727at2759"/>
<evidence type="ECO:0000256" key="5">
    <source>
        <dbReference type="SAM" id="Phobius"/>
    </source>
</evidence>
<gene>
    <name evidence="6" type="ORF">COLO4_17284</name>
</gene>
<keyword evidence="7" id="KW-1185">Reference proteome</keyword>
<feature type="transmembrane region" description="Helical" evidence="5">
    <location>
        <begin position="191"/>
        <end position="209"/>
    </location>
</feature>
<organism evidence="6 7">
    <name type="scientific">Corchorus olitorius</name>
    <dbReference type="NCBI Taxonomy" id="93759"/>
    <lineage>
        <taxon>Eukaryota</taxon>
        <taxon>Viridiplantae</taxon>
        <taxon>Streptophyta</taxon>
        <taxon>Embryophyta</taxon>
        <taxon>Tracheophyta</taxon>
        <taxon>Spermatophyta</taxon>
        <taxon>Magnoliopsida</taxon>
        <taxon>eudicotyledons</taxon>
        <taxon>Gunneridae</taxon>
        <taxon>Pentapetalae</taxon>
        <taxon>rosids</taxon>
        <taxon>malvids</taxon>
        <taxon>Malvales</taxon>
        <taxon>Malvaceae</taxon>
        <taxon>Grewioideae</taxon>
        <taxon>Apeibeae</taxon>
        <taxon>Corchorus</taxon>
    </lineage>
</organism>
<dbReference type="PANTHER" id="PTHR21495">
    <property type="entry name" value="NUCLEOPORIN-RELATED"/>
    <property type="match status" value="1"/>
</dbReference>
<sequence>MVLKILTSSENLYLSRCYTVNKDKNQISVYMEGMITVFGWAIFCLAIAPVYGEYYSETTPAAVAEKVTQLHFFLHDTLSGENPSAVMVASSNLTNDDDSPTSFGSLFAIDSPLRVGPEPTSTVIGNAQGLILSSSQDSSKFTIVMYIDFAFTSGKFNGSSFSVFSRNPVSEGDREVAIVGGRGQFRLARGWILLLLCIIPTVPVYSQYYSKTLPCLPKEQKVTNLRFFFHGTLGGENPTAVTVARANNSSPSNSIVVEESPLTIGPDPASEVIGNAQGLEVFAGQDTTTVVVYLDFGFTKGDFNGSSLSFFSRNPATQKERELAVVGGRGKFRMAKGFALLKTYFINQTALIVEYNVTVIHY</sequence>
<keyword evidence="5" id="KW-0472">Membrane</keyword>
<evidence type="ECO:0000313" key="6">
    <source>
        <dbReference type="EMBL" id="OMO92811.1"/>
    </source>
</evidence>
<evidence type="ECO:0000313" key="7">
    <source>
        <dbReference type="Proteomes" id="UP000187203"/>
    </source>
</evidence>
<dbReference type="GO" id="GO:0048046">
    <property type="term" value="C:apoplast"/>
    <property type="evidence" value="ECO:0007669"/>
    <property type="project" value="UniProtKB-SubCell"/>
</dbReference>
<comment type="caution">
    <text evidence="6">The sequence shown here is derived from an EMBL/GenBank/DDBJ whole genome shotgun (WGS) entry which is preliminary data.</text>
</comment>
<evidence type="ECO:0000256" key="4">
    <source>
        <dbReference type="RuleBase" id="RU363099"/>
    </source>
</evidence>
<dbReference type="Proteomes" id="UP000187203">
    <property type="component" value="Unassembled WGS sequence"/>
</dbReference>
<dbReference type="GO" id="GO:0009699">
    <property type="term" value="P:phenylpropanoid biosynthetic process"/>
    <property type="evidence" value="ECO:0007669"/>
    <property type="project" value="UniProtKB-ARBA"/>
</dbReference>